<organism evidence="2 3">
    <name type="scientific">Kushneria marisflavi</name>
    <dbReference type="NCBI Taxonomy" id="157779"/>
    <lineage>
        <taxon>Bacteria</taxon>
        <taxon>Pseudomonadati</taxon>
        <taxon>Pseudomonadota</taxon>
        <taxon>Gammaproteobacteria</taxon>
        <taxon>Oceanospirillales</taxon>
        <taxon>Halomonadaceae</taxon>
        <taxon>Kushneria</taxon>
    </lineage>
</organism>
<dbReference type="KEGG" id="kma:B9H00_05910"/>
<dbReference type="AlphaFoldDB" id="A0A240UNJ3"/>
<dbReference type="RefSeq" id="WP_086899870.1">
    <property type="nucleotide sequence ID" value="NZ_CP021358.1"/>
</dbReference>
<evidence type="ECO:0000256" key="1">
    <source>
        <dbReference type="SAM" id="MobiDB-lite"/>
    </source>
</evidence>
<reference evidence="2 3" key="1">
    <citation type="submission" date="2017-05" db="EMBL/GenBank/DDBJ databases">
        <authorList>
            <person name="Song R."/>
            <person name="Chenine A.L."/>
            <person name="Ruprecht R.M."/>
        </authorList>
    </citation>
    <scope>NUCLEOTIDE SEQUENCE [LARGE SCALE GENOMIC DNA]</scope>
    <source>
        <strain evidence="2">SW32</strain>
    </source>
</reference>
<feature type="compositionally biased region" description="Polar residues" evidence="1">
    <location>
        <begin position="1"/>
        <end position="18"/>
    </location>
</feature>
<dbReference type="Proteomes" id="UP000194457">
    <property type="component" value="Chromosome"/>
</dbReference>
<proteinExistence type="predicted"/>
<protein>
    <submittedName>
        <fullName evidence="2">Uncharacterized protein</fullName>
    </submittedName>
</protein>
<dbReference type="EMBL" id="CP021358">
    <property type="protein sequence ID" value="ART62643.1"/>
    <property type="molecule type" value="Genomic_DNA"/>
</dbReference>
<gene>
    <name evidence="2" type="ORF">B9H00_05910</name>
</gene>
<name>A0A240UNJ3_9GAMM</name>
<evidence type="ECO:0000313" key="2">
    <source>
        <dbReference type="EMBL" id="ART62643.1"/>
    </source>
</evidence>
<dbReference type="OrthoDB" id="6183038at2"/>
<evidence type="ECO:0000313" key="3">
    <source>
        <dbReference type="Proteomes" id="UP000194457"/>
    </source>
</evidence>
<accession>A0A240UNJ3</accession>
<sequence>MPMSGDQASGLRQWSQAHTARDDDRPTPAELVVMTWQGSGTGSDGLVTRLSLPEGVSRWLPRELVLSAPLPEAVPDAPWWVLHLTQLEARSAPGLAEALRALYHTGMPRTVLLNAPDSTWASGLIRAARAHLGVTLMQEVQAWHQAVTASLSRG</sequence>
<keyword evidence="3" id="KW-1185">Reference proteome</keyword>
<feature type="region of interest" description="Disordered" evidence="1">
    <location>
        <begin position="1"/>
        <end position="27"/>
    </location>
</feature>